<evidence type="ECO:0000256" key="1">
    <source>
        <dbReference type="ARBA" id="ARBA00004236"/>
    </source>
</evidence>
<keyword evidence="2" id="KW-1003">Cell membrane</keyword>
<comment type="subcellular location">
    <subcellularLocation>
        <location evidence="1">Cell membrane</location>
    </subcellularLocation>
</comment>
<evidence type="ECO:0000259" key="9">
    <source>
        <dbReference type="PROSITE" id="PS50885"/>
    </source>
</evidence>
<dbReference type="InterPro" id="IPR004089">
    <property type="entry name" value="MCPsignal_dom"/>
</dbReference>
<dbReference type="SMART" id="SM00283">
    <property type="entry name" value="MA"/>
    <property type="match status" value="1"/>
</dbReference>
<evidence type="ECO:0000256" key="3">
    <source>
        <dbReference type="ARBA" id="ARBA00023136"/>
    </source>
</evidence>
<reference evidence="10 11" key="1">
    <citation type="submission" date="2024-06" db="EMBL/GenBank/DDBJ databases">
        <title>Genomic Encyclopedia of Type Strains, Phase IV (KMG-IV): sequencing the most valuable type-strain genomes for metagenomic binning, comparative biology and taxonomic classification.</title>
        <authorList>
            <person name="Goeker M."/>
        </authorList>
    </citation>
    <scope>NUCLEOTIDE SEQUENCE [LARGE SCALE GENOMIC DNA]</scope>
    <source>
        <strain evidence="10 11">DSM 100124</strain>
    </source>
</reference>
<dbReference type="PANTHER" id="PTHR32089">
    <property type="entry name" value="METHYL-ACCEPTING CHEMOTAXIS PROTEIN MCPB"/>
    <property type="match status" value="1"/>
</dbReference>
<evidence type="ECO:0000313" key="11">
    <source>
        <dbReference type="Proteomes" id="UP001549097"/>
    </source>
</evidence>
<dbReference type="Gene3D" id="1.10.287.950">
    <property type="entry name" value="Methyl-accepting chemotaxis protein"/>
    <property type="match status" value="1"/>
</dbReference>
<dbReference type="PANTHER" id="PTHR32089:SF114">
    <property type="entry name" value="METHYL-ACCEPTING CHEMOTAXIS PROTEIN MCPB"/>
    <property type="match status" value="1"/>
</dbReference>
<dbReference type="Gene3D" id="6.10.340.10">
    <property type="match status" value="1"/>
</dbReference>
<feature type="transmembrane region" description="Helical" evidence="7">
    <location>
        <begin position="180"/>
        <end position="205"/>
    </location>
</feature>
<dbReference type="Proteomes" id="UP001549097">
    <property type="component" value="Unassembled WGS sequence"/>
</dbReference>
<keyword evidence="7" id="KW-1133">Transmembrane helix</keyword>
<organism evidence="10 11">
    <name type="scientific">Fictibacillus halophilus</name>
    <dbReference type="NCBI Taxonomy" id="1610490"/>
    <lineage>
        <taxon>Bacteria</taxon>
        <taxon>Bacillati</taxon>
        <taxon>Bacillota</taxon>
        <taxon>Bacilli</taxon>
        <taxon>Bacillales</taxon>
        <taxon>Fictibacillaceae</taxon>
        <taxon>Fictibacillus</taxon>
    </lineage>
</organism>
<dbReference type="PROSITE" id="PS50885">
    <property type="entry name" value="HAMP"/>
    <property type="match status" value="1"/>
</dbReference>
<evidence type="ECO:0000256" key="6">
    <source>
        <dbReference type="PROSITE-ProRule" id="PRU00284"/>
    </source>
</evidence>
<name>A0ABV2LEL9_9BACL</name>
<feature type="domain" description="HAMP" evidence="9">
    <location>
        <begin position="202"/>
        <end position="256"/>
    </location>
</feature>
<evidence type="ECO:0000256" key="7">
    <source>
        <dbReference type="SAM" id="Phobius"/>
    </source>
</evidence>
<dbReference type="CDD" id="cd11386">
    <property type="entry name" value="MCP_signal"/>
    <property type="match status" value="1"/>
</dbReference>
<evidence type="ECO:0000313" key="10">
    <source>
        <dbReference type="EMBL" id="MET3727043.1"/>
    </source>
</evidence>
<dbReference type="SUPFAM" id="SSF58104">
    <property type="entry name" value="Methyl-accepting chemotaxis protein (MCP) signaling domain"/>
    <property type="match status" value="1"/>
</dbReference>
<evidence type="ECO:0000256" key="5">
    <source>
        <dbReference type="ARBA" id="ARBA00029447"/>
    </source>
</evidence>
<keyword evidence="11" id="KW-1185">Reference proteome</keyword>
<comment type="caution">
    <text evidence="10">The sequence shown here is derived from an EMBL/GenBank/DDBJ whole genome shotgun (WGS) entry which is preliminary data.</text>
</comment>
<dbReference type="InterPro" id="IPR003660">
    <property type="entry name" value="HAMP_dom"/>
</dbReference>
<evidence type="ECO:0000259" key="8">
    <source>
        <dbReference type="PROSITE" id="PS50111"/>
    </source>
</evidence>
<keyword evidence="7" id="KW-0812">Transmembrane</keyword>
<dbReference type="Pfam" id="PF00015">
    <property type="entry name" value="MCPsignal"/>
    <property type="match status" value="1"/>
</dbReference>
<accession>A0ABV2LEL9</accession>
<feature type="domain" description="Methyl-accepting transducer" evidence="8">
    <location>
        <begin position="275"/>
        <end position="511"/>
    </location>
</feature>
<evidence type="ECO:0000256" key="4">
    <source>
        <dbReference type="ARBA" id="ARBA00023224"/>
    </source>
</evidence>
<dbReference type="CDD" id="cd06225">
    <property type="entry name" value="HAMP"/>
    <property type="match status" value="1"/>
</dbReference>
<dbReference type="EMBL" id="JBEPMP010000001">
    <property type="protein sequence ID" value="MET3727043.1"/>
    <property type="molecule type" value="Genomic_DNA"/>
</dbReference>
<sequence>MKIKWKLPIIISLLVFFICTVGIYSAVVLNSFTDKSNKLKNMMEIQKTIKNVQYRLAGISNDERGLLITNDTEFAEGMSKKAEEIEKNFQYLNTLNPAKEESEKINRISKALLLYKETNRKVVTTLQKNPQLAKDLHFGEERRIRKEVLDPAVNKMVDSLNKDIELLKKDIQQSAKVNEIMILSITAVASIIGIILSVMLLFSILRPLKLINQQMKEIAEGEGDLTKIINIKNKDEFGELGVSFNRFMSTLRTLFSQVRESSLQVASSSEQFSASAEETKVTSELISSSMQSIATSAADQSSMSTTSLQSVSESLTAIQTITENSSKVADIAVSMKDKAESGERCVNHVMDQMTTIQESVEITRVGFDSLQKEIGQINTITTLINEIAEQTNLLALNAAIEAARAGEHGRGFAVVADEVRILAERSNQSANQIRKVVEKIFTDTSHTVETISHVKTDVTSGIEMSQTAATEISEITRYIDQVSSQIQEIAATTEELSSGFENVHDAVSGIEHAASITSNNTTEIAAASQEQLASMEEVKGAAVSLTVVANELQQLIGKFKI</sequence>
<comment type="similarity">
    <text evidence="5">Belongs to the methyl-accepting chemotaxis (MCP) protein family.</text>
</comment>
<dbReference type="PROSITE" id="PS50111">
    <property type="entry name" value="CHEMOTAXIS_TRANSDUC_2"/>
    <property type="match status" value="1"/>
</dbReference>
<protein>
    <submittedName>
        <fullName evidence="10">Methyl-accepting chemotaxis protein</fullName>
    </submittedName>
</protein>
<dbReference type="Pfam" id="PF00672">
    <property type="entry name" value="HAMP"/>
    <property type="match status" value="1"/>
</dbReference>
<dbReference type="SMART" id="SM00304">
    <property type="entry name" value="HAMP"/>
    <property type="match status" value="1"/>
</dbReference>
<dbReference type="RefSeq" id="WP_198768364.1">
    <property type="nucleotide sequence ID" value="NZ_JAEACF010000001.1"/>
</dbReference>
<gene>
    <name evidence="10" type="ORF">ABID52_000624</name>
</gene>
<keyword evidence="4 6" id="KW-0807">Transducer</keyword>
<keyword evidence="3 7" id="KW-0472">Membrane</keyword>
<proteinExistence type="inferred from homology"/>
<evidence type="ECO:0000256" key="2">
    <source>
        <dbReference type="ARBA" id="ARBA00022475"/>
    </source>
</evidence>